<keyword evidence="8" id="KW-1185">Reference proteome</keyword>
<dbReference type="HOGENOM" id="CLU_037423_1_0_7"/>
<dbReference type="InterPro" id="IPR017221">
    <property type="entry name" value="DUF34/NIF3_bac"/>
</dbReference>
<dbReference type="PIRSF" id="PIRSF037489">
    <property type="entry name" value="UCP037489_NIF3_YqfO"/>
    <property type="match status" value="1"/>
</dbReference>
<dbReference type="Gene3D" id="3.30.70.120">
    <property type="match status" value="1"/>
</dbReference>
<evidence type="ECO:0000256" key="6">
    <source>
        <dbReference type="PIRSR" id="PIRSR602678-1"/>
    </source>
</evidence>
<evidence type="ECO:0000256" key="2">
    <source>
        <dbReference type="ARBA" id="ARBA00011643"/>
    </source>
</evidence>
<feature type="binding site" evidence="6">
    <location>
        <position position="79"/>
    </location>
    <ligand>
        <name>a divalent metal cation</name>
        <dbReference type="ChEBI" id="CHEBI:60240"/>
        <label>1</label>
    </ligand>
</feature>
<dbReference type="PANTHER" id="PTHR13799">
    <property type="entry name" value="NGG1 INTERACTING FACTOR 3"/>
    <property type="match status" value="1"/>
</dbReference>
<dbReference type="EMBL" id="CP002629">
    <property type="protein sequence ID" value="AEB10666.1"/>
    <property type="molecule type" value="Genomic_DNA"/>
</dbReference>
<dbReference type="AlphaFoldDB" id="F2NIX2"/>
<feature type="binding site" evidence="6">
    <location>
        <position position="343"/>
    </location>
    <ligand>
        <name>a divalent metal cation</name>
        <dbReference type="ChEBI" id="CHEBI:60240"/>
        <label>1</label>
    </ligand>
</feature>
<accession>F2NIX2</accession>
<protein>
    <recommendedName>
        <fullName evidence="3 5">GTP cyclohydrolase 1 type 2 homolog</fullName>
    </recommendedName>
</protein>
<feature type="binding site" evidence="6">
    <location>
        <position position="117"/>
    </location>
    <ligand>
        <name>a divalent metal cation</name>
        <dbReference type="ChEBI" id="CHEBI:60240"/>
        <label>1</label>
    </ligand>
</feature>
<dbReference type="InterPro" id="IPR002678">
    <property type="entry name" value="DUF34/NIF3"/>
</dbReference>
<dbReference type="Gene3D" id="3.40.1390.30">
    <property type="entry name" value="NIF3 (NGG1p interacting factor 3)-like"/>
    <property type="match status" value="1"/>
</dbReference>
<gene>
    <name evidence="7" type="ordered locus">Desac_2866</name>
</gene>
<comment type="similarity">
    <text evidence="1 5">Belongs to the GTP cyclohydrolase I type 2/NIF3 family.</text>
</comment>
<comment type="subunit">
    <text evidence="2">Homohexamer.</text>
</comment>
<dbReference type="STRING" id="880072.Desac_2866"/>
<name>F2NIX2_DESAR</name>
<evidence type="ECO:0000256" key="4">
    <source>
        <dbReference type="ARBA" id="ARBA00022723"/>
    </source>
</evidence>
<evidence type="ECO:0000256" key="3">
    <source>
        <dbReference type="ARBA" id="ARBA00022112"/>
    </source>
</evidence>
<sequence>MGCLRSTPSLFSMSAKVGQILALVEEQAPVSLALPWDRVGLAIGSFRQEVDKLVVALEASEAVLHGAVEVGAQMVLSHHPLLFKPVERFCPDRPLERAISFAIKHDLVVAAAHTNLDVAVDGLNDYLVRVLNLGSAKPLEITQTEAMLKLSVFTPVGYEDRIREAICGVGAGVIGRYEHCSFAARGEGTYRPLAGAGPWRQDAEGLTRAVESRLEVVLPERLAESVLRRLKAVHPYEEVAYDLYPLKNPGMPLGIGRIGQWSQPRSFEQVLVDLKQLFKVPFIKVAGRTPSKVQRVAVCGGSGGDLIERAWEQGAEIFITGDIRYHQAVPWAQERMAILDLGHFATEVLFIPEWGRRLGAALAQAHLPLEIVPDSWGSDPFRYV</sequence>
<evidence type="ECO:0000313" key="7">
    <source>
        <dbReference type="EMBL" id="AEB10666.1"/>
    </source>
</evidence>
<feature type="binding site" evidence="6">
    <location>
        <position position="347"/>
    </location>
    <ligand>
        <name>a divalent metal cation</name>
        <dbReference type="ChEBI" id="CHEBI:60240"/>
        <label>1</label>
    </ligand>
</feature>
<dbReference type="NCBIfam" id="TIGR00486">
    <property type="entry name" value="YbgI_SA1388"/>
    <property type="match status" value="1"/>
</dbReference>
<dbReference type="eggNOG" id="COG0327">
    <property type="taxonomic scope" value="Bacteria"/>
</dbReference>
<evidence type="ECO:0000313" key="8">
    <source>
        <dbReference type="Proteomes" id="UP000000483"/>
    </source>
</evidence>
<dbReference type="SUPFAM" id="SSF102705">
    <property type="entry name" value="NIF3 (NGG1p interacting factor 3)-like"/>
    <property type="match status" value="1"/>
</dbReference>
<dbReference type="PANTHER" id="PTHR13799:SF14">
    <property type="entry name" value="GTP CYCLOHYDROLASE 1 TYPE 2 HOMOLOG"/>
    <property type="match status" value="1"/>
</dbReference>
<organism evidence="7 8">
    <name type="scientific">Desulfobacca acetoxidans (strain ATCC 700848 / DSM 11109 / ASRB2)</name>
    <dbReference type="NCBI Taxonomy" id="880072"/>
    <lineage>
        <taxon>Bacteria</taxon>
        <taxon>Pseudomonadati</taxon>
        <taxon>Thermodesulfobacteriota</taxon>
        <taxon>Desulfobaccia</taxon>
        <taxon>Desulfobaccales</taxon>
        <taxon>Desulfobaccaceae</taxon>
        <taxon>Desulfobacca</taxon>
    </lineage>
</organism>
<proteinExistence type="inferred from homology"/>
<dbReference type="OrthoDB" id="9792792at2"/>
<keyword evidence="4 5" id="KW-0479">Metal-binding</keyword>
<dbReference type="KEGG" id="dao:Desac_2866"/>
<dbReference type="Pfam" id="PF01784">
    <property type="entry name" value="DUF34_NIF3"/>
    <property type="match status" value="1"/>
</dbReference>
<dbReference type="InterPro" id="IPR015867">
    <property type="entry name" value="N-reg_PII/ATP_PRibTrfase_C"/>
</dbReference>
<dbReference type="InterPro" id="IPR036069">
    <property type="entry name" value="DUF34/NIF3_sf"/>
</dbReference>
<feature type="binding site" evidence="6">
    <location>
        <position position="78"/>
    </location>
    <ligand>
        <name>a divalent metal cation</name>
        <dbReference type="ChEBI" id="CHEBI:60240"/>
        <label>1</label>
    </ligand>
</feature>
<reference evidence="7 8" key="1">
    <citation type="journal article" date="2011" name="Stand. Genomic Sci.">
        <title>Complete genome sequence of the acetate-degrading sulfate reducer Desulfobacca acetoxidans type strain (ASRB2).</title>
        <authorList>
            <person name="Goker M."/>
            <person name="Teshima H."/>
            <person name="Lapidus A."/>
            <person name="Nolan M."/>
            <person name="Lucas S."/>
            <person name="Hammon N."/>
            <person name="Deshpande S."/>
            <person name="Cheng J.F."/>
            <person name="Tapia R."/>
            <person name="Han C."/>
            <person name="Goodwin L."/>
            <person name="Pitluck S."/>
            <person name="Huntemann M."/>
            <person name="Liolios K."/>
            <person name="Ivanova N."/>
            <person name="Pagani I."/>
            <person name="Mavromatis K."/>
            <person name="Ovchinikova G."/>
            <person name="Pati A."/>
            <person name="Chen A."/>
            <person name="Palaniappan K."/>
            <person name="Land M."/>
            <person name="Hauser L."/>
            <person name="Brambilla E.M."/>
            <person name="Rohde M."/>
            <person name="Spring S."/>
            <person name="Detter J.C."/>
            <person name="Woyke T."/>
            <person name="Bristow J."/>
            <person name="Eisen J.A."/>
            <person name="Markowitz V."/>
            <person name="Hugenholtz P."/>
            <person name="Kyrpides N.C."/>
            <person name="Klenk H.P."/>
        </authorList>
    </citation>
    <scope>NUCLEOTIDE SEQUENCE [LARGE SCALE GENOMIC DNA]</scope>
    <source>
        <strain evidence="8">ATCC 700848 / DSM 11109 / ASRB2</strain>
    </source>
</reference>
<dbReference type="Proteomes" id="UP000000483">
    <property type="component" value="Chromosome"/>
</dbReference>
<reference evidence="8" key="2">
    <citation type="submission" date="2011-03" db="EMBL/GenBank/DDBJ databases">
        <title>The complete genome of Desulfobacca acetoxidans DSM 11109.</title>
        <authorList>
            <consortium name="US DOE Joint Genome Institute (JGI-PGF)"/>
            <person name="Lucas S."/>
            <person name="Copeland A."/>
            <person name="Lapidus A."/>
            <person name="Bruce D."/>
            <person name="Goodwin L."/>
            <person name="Pitluck S."/>
            <person name="Peters L."/>
            <person name="Kyrpides N."/>
            <person name="Mavromatis K."/>
            <person name="Ivanova N."/>
            <person name="Ovchinnikova G."/>
            <person name="Teshima H."/>
            <person name="Detter J.C."/>
            <person name="Han C."/>
            <person name="Land M."/>
            <person name="Hauser L."/>
            <person name="Markowitz V."/>
            <person name="Cheng J.-F."/>
            <person name="Hugenholtz P."/>
            <person name="Woyke T."/>
            <person name="Wu D."/>
            <person name="Spring S."/>
            <person name="Schueler E."/>
            <person name="Brambilla E."/>
            <person name="Klenk H.-P."/>
            <person name="Eisen J.A."/>
        </authorList>
    </citation>
    <scope>NUCLEOTIDE SEQUENCE [LARGE SCALE GENOMIC DNA]</scope>
    <source>
        <strain evidence="8">ATCC 700848 / DSM 11109 / ASRB2</strain>
    </source>
</reference>
<evidence type="ECO:0000256" key="5">
    <source>
        <dbReference type="PIRNR" id="PIRNR037489"/>
    </source>
</evidence>
<dbReference type="FunFam" id="3.40.1390.30:FF:000001">
    <property type="entry name" value="GTP cyclohydrolase 1 type 2"/>
    <property type="match status" value="1"/>
</dbReference>
<dbReference type="GO" id="GO:0005737">
    <property type="term" value="C:cytoplasm"/>
    <property type="evidence" value="ECO:0007669"/>
    <property type="project" value="TreeGrafter"/>
</dbReference>
<dbReference type="GO" id="GO:0046872">
    <property type="term" value="F:metal ion binding"/>
    <property type="evidence" value="ECO:0007669"/>
    <property type="project" value="UniProtKB-UniRule"/>
</dbReference>
<evidence type="ECO:0000256" key="1">
    <source>
        <dbReference type="ARBA" id="ARBA00006964"/>
    </source>
</evidence>